<dbReference type="PIRSF" id="PIRSF024851">
    <property type="entry name" value="SCD1"/>
    <property type="match status" value="1"/>
</dbReference>
<feature type="active site" evidence="4">
    <location>
        <position position="106"/>
    </location>
</feature>
<comment type="similarity">
    <text evidence="1 3">Belongs to the scytalone dehydratase family.</text>
</comment>
<dbReference type="InterPro" id="IPR004235">
    <property type="entry name" value="Scytalone_dehydratase"/>
</dbReference>
<evidence type="ECO:0000256" key="4">
    <source>
        <dbReference type="PIRSR" id="PIRSR024851-50"/>
    </source>
</evidence>
<evidence type="ECO:0000313" key="7">
    <source>
        <dbReference type="EMBL" id="KAF9746584.1"/>
    </source>
</evidence>
<evidence type="ECO:0000256" key="5">
    <source>
        <dbReference type="PIRSR" id="PIRSR024851-51"/>
    </source>
</evidence>
<evidence type="ECO:0000259" key="6">
    <source>
        <dbReference type="Pfam" id="PF02982"/>
    </source>
</evidence>
<evidence type="ECO:0000256" key="2">
    <source>
        <dbReference type="ARBA" id="ARBA00023239"/>
    </source>
</evidence>
<evidence type="ECO:0000256" key="3">
    <source>
        <dbReference type="PIRNR" id="PIRNR024851"/>
    </source>
</evidence>
<keyword evidence="2 3" id="KW-0456">Lyase</keyword>
<dbReference type="EMBL" id="JADCTT010000011">
    <property type="protein sequence ID" value="KAF9746584.1"/>
    <property type="molecule type" value="Genomic_DNA"/>
</dbReference>
<evidence type="ECO:0000313" key="8">
    <source>
        <dbReference type="Proteomes" id="UP000616885"/>
    </source>
</evidence>
<sequence>MWKPVPSFEEVLGCQEALFEWAESYDTKDWDRLAKCVAETLKIDYTSLTGKKWDALPVAEFVQMASSPHFLGNPLIRTQHFVGGAKKWRKLGENKIMSQQQMRVAHLKYADDSLKSVQHVGHAHGMSTVYYEKANGIWKFAGIEPGIRWAEGEIDKIFH</sequence>
<proteinExistence type="inferred from homology"/>
<dbReference type="Gene3D" id="3.10.450.50">
    <property type="match status" value="1"/>
</dbReference>
<dbReference type="GO" id="GO:0030411">
    <property type="term" value="F:scytalone dehydratase activity"/>
    <property type="evidence" value="ECO:0007669"/>
    <property type="project" value="InterPro"/>
</dbReference>
<dbReference type="AlphaFoldDB" id="A0A8H7KB06"/>
<accession>A0A8H7KB06</accession>
<evidence type="ECO:0000256" key="1">
    <source>
        <dbReference type="ARBA" id="ARBA00008584"/>
    </source>
</evidence>
<protein>
    <recommendedName>
        <fullName evidence="6">Scytalone dehydratase-like domain-containing protein</fullName>
    </recommendedName>
</protein>
<dbReference type="InterPro" id="IPR032710">
    <property type="entry name" value="NTF2-like_dom_sf"/>
</dbReference>
<feature type="domain" description="Scytalone dehydratase-like" evidence="6">
    <location>
        <begin position="8"/>
        <end position="158"/>
    </location>
</feature>
<dbReference type="Pfam" id="PF02982">
    <property type="entry name" value="Scytalone_dh"/>
    <property type="match status" value="1"/>
</dbReference>
<feature type="binding site" evidence="5">
    <location>
        <position position="45"/>
    </location>
    <ligand>
        <name>substrate</name>
    </ligand>
</feature>
<dbReference type="Proteomes" id="UP000616885">
    <property type="component" value="Unassembled WGS sequence"/>
</dbReference>
<dbReference type="GO" id="GO:0006582">
    <property type="term" value="P:melanin metabolic process"/>
    <property type="evidence" value="ECO:0007669"/>
    <property type="project" value="InterPro"/>
</dbReference>
<dbReference type="InterPro" id="IPR049884">
    <property type="entry name" value="Scytalone_dh"/>
</dbReference>
<feature type="active site" evidence="4">
    <location>
        <position position="80"/>
    </location>
</feature>
<reference evidence="7" key="1">
    <citation type="submission" date="2020-10" db="EMBL/GenBank/DDBJ databases">
        <title>High-Quality Genome Resource of Clonostachys rosea strain S41 by Oxford Nanopore Long-Read Sequencing.</title>
        <authorList>
            <person name="Wang H."/>
        </authorList>
    </citation>
    <scope>NUCLEOTIDE SEQUENCE</scope>
    <source>
        <strain evidence="7">S41</strain>
    </source>
</reference>
<dbReference type="SUPFAM" id="SSF54427">
    <property type="entry name" value="NTF2-like"/>
    <property type="match status" value="1"/>
</dbReference>
<comment type="caution">
    <text evidence="7">The sequence shown here is derived from an EMBL/GenBank/DDBJ whole genome shotgun (WGS) entry which is preliminary data.</text>
</comment>
<feature type="binding site" evidence="5">
    <location>
        <position position="25"/>
    </location>
    <ligand>
        <name>substrate</name>
    </ligand>
</feature>
<gene>
    <name evidence="7" type="ORF">IM811_003489</name>
</gene>
<name>A0A8H7KB06_BIOOC</name>
<organism evidence="7 8">
    <name type="scientific">Bionectria ochroleuca</name>
    <name type="common">Gliocladium roseum</name>
    <dbReference type="NCBI Taxonomy" id="29856"/>
    <lineage>
        <taxon>Eukaryota</taxon>
        <taxon>Fungi</taxon>
        <taxon>Dikarya</taxon>
        <taxon>Ascomycota</taxon>
        <taxon>Pezizomycotina</taxon>
        <taxon>Sordariomycetes</taxon>
        <taxon>Hypocreomycetidae</taxon>
        <taxon>Hypocreales</taxon>
        <taxon>Bionectriaceae</taxon>
        <taxon>Clonostachys</taxon>
    </lineage>
</organism>